<evidence type="ECO:0000313" key="3">
    <source>
        <dbReference type="Proteomes" id="UP001162480"/>
    </source>
</evidence>
<reference evidence="2" key="1">
    <citation type="submission" date="2023-08" db="EMBL/GenBank/DDBJ databases">
        <authorList>
            <person name="Alioto T."/>
            <person name="Alioto T."/>
            <person name="Gomez Garrido J."/>
        </authorList>
    </citation>
    <scope>NUCLEOTIDE SEQUENCE</scope>
</reference>
<dbReference type="PANTHER" id="PTHR35378:SF1">
    <property type="entry name" value="C2H2-TYPE DOMAIN-CONTAINING PROTEIN"/>
    <property type="match status" value="1"/>
</dbReference>
<gene>
    <name evidence="2" type="ORF">OCTVUL_1B019383</name>
</gene>
<dbReference type="EMBL" id="OX597839">
    <property type="protein sequence ID" value="CAI9741457.1"/>
    <property type="molecule type" value="Genomic_DNA"/>
</dbReference>
<accession>A0AA36FKX6</accession>
<name>A0AA36FKX6_OCTVU</name>
<protein>
    <submittedName>
        <fullName evidence="2">Uncharacterized protein</fullName>
    </submittedName>
</protein>
<evidence type="ECO:0000256" key="1">
    <source>
        <dbReference type="SAM" id="MobiDB-lite"/>
    </source>
</evidence>
<feature type="region of interest" description="Disordered" evidence="1">
    <location>
        <begin position="1"/>
        <end position="52"/>
    </location>
</feature>
<feature type="compositionally biased region" description="Acidic residues" evidence="1">
    <location>
        <begin position="8"/>
        <end position="35"/>
    </location>
</feature>
<dbReference type="AlphaFoldDB" id="A0AA36FKX6"/>
<keyword evidence="3" id="KW-1185">Reference proteome</keyword>
<proteinExistence type="predicted"/>
<dbReference type="Proteomes" id="UP001162480">
    <property type="component" value="Chromosome 26"/>
</dbReference>
<dbReference type="PANTHER" id="PTHR35378">
    <property type="entry name" value="UNNAMED PRODUCT"/>
    <property type="match status" value="1"/>
</dbReference>
<sequence>MEVKPSEVELEPSEVELEPSEVESEPSDVELEPSEMEVKPSEMTRMPSSMELRPSEIRYTQCSIQPKFSGGASLQKTVNDIVAGRIKIEDFPPITVAPHEGNYHSLDNRRLWVFKRLEDRGRCSKIKVKVSSVNLKRHRKFTTTNGGTSIKIKGRKKK</sequence>
<organism evidence="2 3">
    <name type="scientific">Octopus vulgaris</name>
    <name type="common">Common octopus</name>
    <dbReference type="NCBI Taxonomy" id="6645"/>
    <lineage>
        <taxon>Eukaryota</taxon>
        <taxon>Metazoa</taxon>
        <taxon>Spiralia</taxon>
        <taxon>Lophotrochozoa</taxon>
        <taxon>Mollusca</taxon>
        <taxon>Cephalopoda</taxon>
        <taxon>Coleoidea</taxon>
        <taxon>Octopodiformes</taxon>
        <taxon>Octopoda</taxon>
        <taxon>Incirrata</taxon>
        <taxon>Octopodidae</taxon>
        <taxon>Octopus</taxon>
    </lineage>
</organism>
<evidence type="ECO:0000313" key="2">
    <source>
        <dbReference type="EMBL" id="CAI9741457.1"/>
    </source>
</evidence>